<dbReference type="PANTHER" id="PTHR30408:SF13">
    <property type="entry name" value="TYPE I RESTRICTION ENZYME HINDI SPECIFICITY SUBUNIT"/>
    <property type="match status" value="1"/>
</dbReference>
<dbReference type="GO" id="GO:0009307">
    <property type="term" value="P:DNA restriction-modification system"/>
    <property type="evidence" value="ECO:0007669"/>
    <property type="project" value="UniProtKB-KW"/>
</dbReference>
<dbReference type="PANTHER" id="PTHR30408">
    <property type="entry name" value="TYPE-1 RESTRICTION ENZYME ECOKI SPECIFICITY PROTEIN"/>
    <property type="match status" value="1"/>
</dbReference>
<dbReference type="InterPro" id="IPR044946">
    <property type="entry name" value="Restrct_endonuc_typeI_TRD_sf"/>
</dbReference>
<dbReference type="CDD" id="cd17267">
    <property type="entry name" value="RMtype1_S_EcoAO83I-TRD1-CR1_like"/>
    <property type="match status" value="1"/>
</dbReference>
<dbReference type="REBASE" id="11470">
    <property type="entry name" value="S.CchORF807P"/>
</dbReference>
<keyword evidence="3" id="KW-0238">DNA-binding</keyword>
<feature type="coiled-coil region" evidence="4">
    <location>
        <begin position="330"/>
        <end position="357"/>
    </location>
</feature>
<dbReference type="Pfam" id="PF01420">
    <property type="entry name" value="Methylase_S"/>
    <property type="match status" value="2"/>
</dbReference>
<keyword evidence="2" id="KW-0680">Restriction system</keyword>
<dbReference type="InterPro" id="IPR052021">
    <property type="entry name" value="Type-I_RS_S_subunit"/>
</dbReference>
<dbReference type="eggNOG" id="COG0732">
    <property type="taxonomic scope" value="Bacteria"/>
</dbReference>
<sequence length="363" mass="41999">MSQIELTTLGKSCEFFNGKAHEKSIDENGQYIVVNSKFISSEGKSFKRTNEQMFPLYKGDIVMVMSDVPNGKALAKCFIIDKDDTYSLNQRICCIRSNKFDTKYLYYQLNRHEHFLAFNNSENQTNLRKDDILACPLIKPSMEEQQRIVSILDEAFAAIDQAKANAEQNLKNAKELFDGYLQSVFENQGDDWEEKKLGEVIKLEYGKPLDETKRKSNGKYPMYGANGIKGRTDEYYHDKKSIIVGRKGSAGEINLTENKFWPLDVTYFVTFDEKIYDLMFLYFLLSRFDLPKLAKGVKPGINRNEVYEIQALFPSLEEQQTIVRQLDTLRAKTQKLEEIYQRKIADLEELKKSMLQKAFAGEL</sequence>
<reference evidence="6" key="1">
    <citation type="submission" date="2005-08" db="EMBL/GenBank/DDBJ databases">
        <title>Complete sequence of Chlorobium chlorochromatii CaD3.</title>
        <authorList>
            <person name="Copeland A."/>
            <person name="Lucas S."/>
            <person name="Lapidus A."/>
            <person name="Barry K."/>
            <person name="Detter J.C."/>
            <person name="Glavina T."/>
            <person name="Hammon N."/>
            <person name="Israni S."/>
            <person name="Pitluck S."/>
            <person name="Bryant D."/>
            <person name="Schmutz J."/>
            <person name="Larimer F."/>
            <person name="Land M."/>
            <person name="Kyrpides N."/>
            <person name="Ivanova N."/>
            <person name="Richardson P."/>
        </authorList>
    </citation>
    <scope>NUCLEOTIDE SEQUENCE [LARGE SCALE GENOMIC DNA]</scope>
    <source>
        <strain evidence="6">CaD3</strain>
    </source>
</reference>
<dbReference type="KEGG" id="cch:Cag_0808"/>
<evidence type="ECO:0000256" key="2">
    <source>
        <dbReference type="ARBA" id="ARBA00022747"/>
    </source>
</evidence>
<feature type="domain" description="Type I restriction modification DNA specificity" evidence="5">
    <location>
        <begin position="5"/>
        <end position="161"/>
    </location>
</feature>
<comment type="similarity">
    <text evidence="1">Belongs to the type-I restriction system S methylase family.</text>
</comment>
<dbReference type="Gene3D" id="1.10.287.1120">
    <property type="entry name" value="Bipartite methylase S protein"/>
    <property type="match status" value="1"/>
</dbReference>
<keyword evidence="4" id="KW-0175">Coiled coil</keyword>
<protein>
    <submittedName>
        <fullName evidence="6">Specificity determinant HsdS-like protein</fullName>
    </submittedName>
</protein>
<dbReference type="InterPro" id="IPR000055">
    <property type="entry name" value="Restrct_endonuc_typeI_TRD"/>
</dbReference>
<proteinExistence type="inferred from homology"/>
<dbReference type="GO" id="GO:0003677">
    <property type="term" value="F:DNA binding"/>
    <property type="evidence" value="ECO:0007669"/>
    <property type="project" value="UniProtKB-KW"/>
</dbReference>
<evidence type="ECO:0000256" key="4">
    <source>
        <dbReference type="SAM" id="Coils"/>
    </source>
</evidence>
<dbReference type="EMBL" id="CP000108">
    <property type="protein sequence ID" value="ABB28074.1"/>
    <property type="molecule type" value="Genomic_DNA"/>
</dbReference>
<dbReference type="STRING" id="340177.Cag_0808"/>
<dbReference type="OrthoDB" id="597880at2"/>
<gene>
    <name evidence="6" type="ordered locus">Cag_0808</name>
</gene>
<dbReference type="HOGENOM" id="CLU_021095_10_3_10"/>
<evidence type="ECO:0000313" key="6">
    <source>
        <dbReference type="EMBL" id="ABB28074.1"/>
    </source>
</evidence>
<name>Q3ASF1_CHLCH</name>
<feature type="coiled-coil region" evidence="4">
    <location>
        <begin position="152"/>
        <end position="183"/>
    </location>
</feature>
<evidence type="ECO:0000256" key="3">
    <source>
        <dbReference type="ARBA" id="ARBA00023125"/>
    </source>
</evidence>
<evidence type="ECO:0000259" key="5">
    <source>
        <dbReference type="Pfam" id="PF01420"/>
    </source>
</evidence>
<dbReference type="SUPFAM" id="SSF116734">
    <property type="entry name" value="DNA methylase specificity domain"/>
    <property type="match status" value="2"/>
</dbReference>
<dbReference type="Gene3D" id="3.90.220.20">
    <property type="entry name" value="DNA methylase specificity domains"/>
    <property type="match status" value="2"/>
</dbReference>
<evidence type="ECO:0000256" key="1">
    <source>
        <dbReference type="ARBA" id="ARBA00010923"/>
    </source>
</evidence>
<accession>Q3ASF1</accession>
<feature type="domain" description="Type I restriction modification DNA specificity" evidence="5">
    <location>
        <begin position="190"/>
        <end position="338"/>
    </location>
</feature>
<organism evidence="6">
    <name type="scientific">Chlorobium chlorochromatii (strain CaD3)</name>
    <dbReference type="NCBI Taxonomy" id="340177"/>
    <lineage>
        <taxon>Bacteria</taxon>
        <taxon>Pseudomonadati</taxon>
        <taxon>Chlorobiota</taxon>
        <taxon>Chlorobiia</taxon>
        <taxon>Chlorobiales</taxon>
        <taxon>Chlorobiaceae</taxon>
        <taxon>Chlorobium/Pelodictyon group</taxon>
        <taxon>Chlorobium</taxon>
    </lineage>
</organism>
<dbReference type="AlphaFoldDB" id="Q3ASF1"/>